<feature type="transmembrane region" description="Helical" evidence="1">
    <location>
        <begin position="180"/>
        <end position="204"/>
    </location>
</feature>
<dbReference type="EMBL" id="JAIFZM010000013">
    <property type="protein sequence ID" value="MCG3420379.1"/>
    <property type="molecule type" value="Genomic_DNA"/>
</dbReference>
<dbReference type="PANTHER" id="PTHR36178:SF1">
    <property type="entry name" value="SODIUM_GLUTAMATE SYMPORTER"/>
    <property type="match status" value="1"/>
</dbReference>
<dbReference type="GO" id="GO:0016020">
    <property type="term" value="C:membrane"/>
    <property type="evidence" value="ECO:0007669"/>
    <property type="project" value="InterPro"/>
</dbReference>
<dbReference type="Pfam" id="PF03616">
    <property type="entry name" value="Glt_symporter"/>
    <property type="match status" value="1"/>
</dbReference>
<feature type="transmembrane region" description="Helical" evidence="1">
    <location>
        <begin position="286"/>
        <end position="306"/>
    </location>
</feature>
<keyword evidence="1" id="KW-0472">Membrane</keyword>
<organism evidence="2 3">
    <name type="scientific">Oceanobacillus jordanicus</name>
    <dbReference type="NCBI Taxonomy" id="2867266"/>
    <lineage>
        <taxon>Bacteria</taxon>
        <taxon>Bacillati</taxon>
        <taxon>Bacillota</taxon>
        <taxon>Bacilli</taxon>
        <taxon>Bacillales</taxon>
        <taxon>Bacillaceae</taxon>
        <taxon>Oceanobacillus</taxon>
    </lineage>
</organism>
<reference evidence="2 3" key="1">
    <citation type="journal article" date="2022" name="Evol. Bioinform. Online">
        <title>Draft Genome Sequence of Oceanobacillus jordanicus Strain GSFE11, a Halotolerant Plant Growth-Promoting Bacterial Endophyte Isolated From the Jordan Valley.</title>
        <authorList>
            <person name="Alhindi T."/>
            <person name="Albdaiwi R."/>
        </authorList>
    </citation>
    <scope>NUCLEOTIDE SEQUENCE [LARGE SCALE GENOMIC DNA]</scope>
    <source>
        <strain evidence="2 3">GSFE11</strain>
    </source>
</reference>
<dbReference type="GO" id="GO:0015501">
    <property type="term" value="F:glutamate:sodium symporter activity"/>
    <property type="evidence" value="ECO:0007669"/>
    <property type="project" value="InterPro"/>
</dbReference>
<dbReference type="AlphaFoldDB" id="A0AAW5BBH1"/>
<keyword evidence="1" id="KW-0812">Transmembrane</keyword>
<name>A0AAW5BBH1_9BACI</name>
<feature type="transmembrane region" description="Helical" evidence="1">
    <location>
        <begin position="248"/>
        <end position="266"/>
    </location>
</feature>
<gene>
    <name evidence="2" type="ORF">K3T81_14635</name>
</gene>
<evidence type="ECO:0000313" key="3">
    <source>
        <dbReference type="Proteomes" id="UP001199631"/>
    </source>
</evidence>
<evidence type="ECO:0000256" key="1">
    <source>
        <dbReference type="SAM" id="Phobius"/>
    </source>
</evidence>
<feature type="transmembrane region" description="Helical" evidence="1">
    <location>
        <begin position="30"/>
        <end position="49"/>
    </location>
</feature>
<dbReference type="InterPro" id="IPR004445">
    <property type="entry name" value="GltS"/>
</dbReference>
<feature type="transmembrane region" description="Helical" evidence="1">
    <location>
        <begin position="82"/>
        <end position="104"/>
    </location>
</feature>
<feature type="transmembrane region" description="Helical" evidence="1">
    <location>
        <begin position="420"/>
        <end position="440"/>
    </location>
</feature>
<feature type="transmembrane region" description="Helical" evidence="1">
    <location>
        <begin position="446"/>
        <end position="466"/>
    </location>
</feature>
<proteinExistence type="predicted"/>
<dbReference type="PANTHER" id="PTHR36178">
    <property type="entry name" value="SLR0625 PROTEIN"/>
    <property type="match status" value="1"/>
</dbReference>
<dbReference type="GO" id="GO:0015813">
    <property type="term" value="P:L-glutamate transmembrane transport"/>
    <property type="evidence" value="ECO:0007669"/>
    <property type="project" value="InterPro"/>
</dbReference>
<dbReference type="RefSeq" id="WP_238020745.1">
    <property type="nucleotide sequence ID" value="NZ_JAIFZM010000013.1"/>
</dbReference>
<keyword evidence="1" id="KW-1133">Transmembrane helix</keyword>
<comment type="caution">
    <text evidence="2">The sequence shown here is derived from an EMBL/GenBank/DDBJ whole genome shotgun (WGS) entry which is preliminary data.</text>
</comment>
<feature type="transmembrane region" description="Helical" evidence="1">
    <location>
        <begin position="116"/>
        <end position="137"/>
    </location>
</feature>
<sequence length="469" mass="50953">MTPGQIGFTLLYLAFFLLVGKWIRMRVKWLQNLFLPSSIIGGFLALLLGPEVLGRILGNFTGENSFWVNGIMTEEVMEVWSALPGLMINIVFATLFLGATIPTLSKVWSYGGPQLAFGWTIGWGQYVIGILLTMLVLTPFFDIPPMAGALIEVAFEGGHGTAAGMAGTFGDLGFSEAYDLAIGLATVGVLSGVIIGIILINWAVRKKKTRIVKNVENFSELRKKGVMEFQNREPAANMTVRPESIEPLSLHFAMVGLAILVGWLILQGLIGLESVTWGAATDSEFMTYIPLFPLAMIGGIIIQVIFNKFDQTEILDRRMVNRIQGFSLDILILAAIGTVSLDVIGEYLVPFLLMAGAGIAWNVLGFIILAPRIIPSYWFERGIGDFGQSMGITATGLLLMRVADPDGKSPAFEGFGYKQLVYEPFLGGGLVTALSVPLIFQFGPVPFLIVSLVMCLLGAVVGLFYFGKK</sequence>
<dbReference type="Proteomes" id="UP001199631">
    <property type="component" value="Unassembled WGS sequence"/>
</dbReference>
<evidence type="ECO:0000313" key="2">
    <source>
        <dbReference type="EMBL" id="MCG3420379.1"/>
    </source>
</evidence>
<keyword evidence="3" id="KW-1185">Reference proteome</keyword>
<feature type="transmembrane region" description="Helical" evidence="1">
    <location>
        <begin position="6"/>
        <end position="23"/>
    </location>
</feature>
<feature type="transmembrane region" description="Helical" evidence="1">
    <location>
        <begin position="351"/>
        <end position="371"/>
    </location>
</feature>
<protein>
    <submittedName>
        <fullName evidence="2">Sodium:glutamate symporter</fullName>
    </submittedName>
</protein>
<accession>A0AAW5BBH1</accession>
<feature type="transmembrane region" description="Helical" evidence="1">
    <location>
        <begin position="326"/>
        <end position="345"/>
    </location>
</feature>